<dbReference type="AlphaFoldDB" id="A0A8B2NZQ8"/>
<evidence type="ECO:0000256" key="3">
    <source>
        <dbReference type="ARBA" id="ARBA00021874"/>
    </source>
</evidence>
<dbReference type="InterPro" id="IPR020556">
    <property type="entry name" value="Amidase_CS"/>
</dbReference>
<dbReference type="RefSeq" id="WP_111345342.1">
    <property type="nucleotide sequence ID" value="NZ_QHHQ01000002.1"/>
</dbReference>
<sequence>MSELYTWTASETAAAIRCGRISSVEATEAALARMDAVNGAINAVVDPLPEEAMEAARAADAALASGAPVGPLHGVPLTVKINVDYKGRATTNGVVAFKDLVAPDDGSVVRNLRAGGAVIVGRTNTPSFSMRWFTENDLHGTTLNPHDPAITPGGSSGGAGAALAAGIGAVAHGNDLGGSVRWPAYCCGLYGLRPTSGIVPAYNPSLSSERLIVSQMSSVQGPLARSMEDIAITLEALAAPDPRDIWQTPPAPGFATIARRPARVAMLAETDTCPVAPEVTDAIRRAGAILADAGYTVEEVVPPSLQEVAELWRLILANEIRAGLGPVMIENADWRTRLCMDRLLDGVPDLSGRDGFLKAFARRSAILRQWQTFFADWPIVLTAVSWQLPFAAGTDLADGLDYDTFFRQLAPVGGTPIIGLPGLSVPMGFAGTAPVGVQLLATRFGEADLLAAGAVLERASGPVAPVDPRPA</sequence>
<dbReference type="Proteomes" id="UP000249590">
    <property type="component" value="Unassembled WGS sequence"/>
</dbReference>
<evidence type="ECO:0000259" key="4">
    <source>
        <dbReference type="Pfam" id="PF01425"/>
    </source>
</evidence>
<dbReference type="PANTHER" id="PTHR11895">
    <property type="entry name" value="TRANSAMIDASE"/>
    <property type="match status" value="1"/>
</dbReference>
<dbReference type="GO" id="GO:0003824">
    <property type="term" value="F:catalytic activity"/>
    <property type="evidence" value="ECO:0007669"/>
    <property type="project" value="InterPro"/>
</dbReference>
<evidence type="ECO:0000313" key="5">
    <source>
        <dbReference type="EMBL" id="RAI02050.1"/>
    </source>
</evidence>
<evidence type="ECO:0000313" key="6">
    <source>
        <dbReference type="Proteomes" id="UP000249590"/>
    </source>
</evidence>
<comment type="similarity">
    <text evidence="2">Belongs to the amidase family.</text>
</comment>
<organism evidence="5 6">
    <name type="scientific">Acuticoccus sediminis</name>
    <dbReference type="NCBI Taxonomy" id="2184697"/>
    <lineage>
        <taxon>Bacteria</taxon>
        <taxon>Pseudomonadati</taxon>
        <taxon>Pseudomonadota</taxon>
        <taxon>Alphaproteobacteria</taxon>
        <taxon>Hyphomicrobiales</taxon>
        <taxon>Amorphaceae</taxon>
        <taxon>Acuticoccus</taxon>
    </lineage>
</organism>
<dbReference type="InterPro" id="IPR036928">
    <property type="entry name" value="AS_sf"/>
</dbReference>
<dbReference type="NCBIfam" id="NF005687">
    <property type="entry name" value="PRK07487.1"/>
    <property type="match status" value="1"/>
</dbReference>
<dbReference type="EMBL" id="QHHQ01000002">
    <property type="protein sequence ID" value="RAI02050.1"/>
    <property type="molecule type" value="Genomic_DNA"/>
</dbReference>
<dbReference type="Pfam" id="PF01425">
    <property type="entry name" value="Amidase"/>
    <property type="match status" value="1"/>
</dbReference>
<dbReference type="InterPro" id="IPR000120">
    <property type="entry name" value="Amidase"/>
</dbReference>
<dbReference type="Gene3D" id="3.90.1300.10">
    <property type="entry name" value="Amidase signature (AS) domain"/>
    <property type="match status" value="1"/>
</dbReference>
<dbReference type="InterPro" id="IPR023631">
    <property type="entry name" value="Amidase_dom"/>
</dbReference>
<dbReference type="PANTHER" id="PTHR11895:SF7">
    <property type="entry name" value="GLUTAMYL-TRNA(GLN) AMIDOTRANSFERASE SUBUNIT A, MITOCHONDRIAL"/>
    <property type="match status" value="1"/>
</dbReference>
<dbReference type="PROSITE" id="PS00571">
    <property type="entry name" value="AMIDASES"/>
    <property type="match status" value="1"/>
</dbReference>
<name>A0A8B2NZQ8_9HYPH</name>
<proteinExistence type="inferred from homology"/>
<accession>A0A8B2NZQ8</accession>
<dbReference type="OrthoDB" id="9777859at2"/>
<comment type="caution">
    <text evidence="5">The sequence shown here is derived from an EMBL/GenBank/DDBJ whole genome shotgun (WGS) entry which is preliminary data.</text>
</comment>
<evidence type="ECO:0000256" key="1">
    <source>
        <dbReference type="ARBA" id="ARBA00003871"/>
    </source>
</evidence>
<gene>
    <name evidence="5" type="ORF">DLJ53_11775</name>
</gene>
<reference evidence="5 6" key="1">
    <citation type="submission" date="2018-05" db="EMBL/GenBank/DDBJ databases">
        <title>Acuticoccus sediminis sp. nov., isolated from deep-sea sediment of Indian Ocean.</title>
        <authorList>
            <person name="Liu X."/>
            <person name="Lai Q."/>
            <person name="Du Y."/>
            <person name="Sun F."/>
            <person name="Zhang X."/>
            <person name="Wang S."/>
            <person name="Shao Z."/>
        </authorList>
    </citation>
    <scope>NUCLEOTIDE SEQUENCE [LARGE SCALE GENOMIC DNA]</scope>
    <source>
        <strain evidence="5 6">PTG4-2</strain>
    </source>
</reference>
<evidence type="ECO:0000256" key="2">
    <source>
        <dbReference type="ARBA" id="ARBA00009199"/>
    </source>
</evidence>
<dbReference type="SUPFAM" id="SSF75304">
    <property type="entry name" value="Amidase signature (AS) enzymes"/>
    <property type="match status" value="1"/>
</dbReference>
<comment type="function">
    <text evidence="1">Hydrolyzes indole-3-acetamide (IAM) into indole-3-acetic acid (IAA).</text>
</comment>
<keyword evidence="6" id="KW-1185">Reference proteome</keyword>
<feature type="domain" description="Amidase" evidence="4">
    <location>
        <begin position="25"/>
        <end position="450"/>
    </location>
</feature>
<protein>
    <recommendedName>
        <fullName evidence="3">Indoleacetamide hydrolase</fullName>
    </recommendedName>
</protein>